<protein>
    <recommendedName>
        <fullName evidence="2">alpha-L-rhamnosidase</fullName>
        <ecNumber evidence="2">3.2.1.40</ecNumber>
    </recommendedName>
</protein>
<reference evidence="9 10" key="1">
    <citation type="submission" date="2018-11" db="EMBL/GenBank/DDBJ databases">
        <title>Genome sequence of Apiotrichum porosum DSM 27194.</title>
        <authorList>
            <person name="Aliyu H."/>
            <person name="Gorte O."/>
            <person name="Ochsenreither K."/>
        </authorList>
    </citation>
    <scope>NUCLEOTIDE SEQUENCE [LARGE SCALE GENOMIC DNA]</scope>
    <source>
        <strain evidence="9 10">DSM 27194</strain>
    </source>
</reference>
<dbReference type="GO" id="GO:0005975">
    <property type="term" value="P:carbohydrate metabolic process"/>
    <property type="evidence" value="ECO:0007669"/>
    <property type="project" value="InterPro"/>
</dbReference>
<accession>A0A427Y237</accession>
<evidence type="ECO:0000256" key="2">
    <source>
        <dbReference type="ARBA" id="ARBA00012652"/>
    </source>
</evidence>
<dbReference type="GO" id="GO:0030596">
    <property type="term" value="F:alpha-L-rhamnosidase activity"/>
    <property type="evidence" value="ECO:0007669"/>
    <property type="project" value="UniProtKB-EC"/>
</dbReference>
<dbReference type="EC" id="3.2.1.40" evidence="2"/>
<dbReference type="Gene3D" id="2.60.420.10">
    <property type="entry name" value="Maltose phosphorylase, domain 3"/>
    <property type="match status" value="1"/>
</dbReference>
<gene>
    <name evidence="9" type="ORF">EHS24_006633</name>
</gene>
<dbReference type="RefSeq" id="XP_028478493.1">
    <property type="nucleotide sequence ID" value="XM_028622041.1"/>
</dbReference>
<dbReference type="PANTHER" id="PTHR33307:SF6">
    <property type="entry name" value="ALPHA-RHAMNOSIDASE (EUROFUNG)-RELATED"/>
    <property type="match status" value="1"/>
</dbReference>
<feature type="domain" description="Alpha-L-rhamnosidase six-hairpin glycosidase" evidence="7">
    <location>
        <begin position="433"/>
        <end position="783"/>
    </location>
</feature>
<keyword evidence="3" id="KW-0378">Hydrolase</keyword>
<feature type="domain" description="Alpha-L-rhamnosidase C-terminal" evidence="8">
    <location>
        <begin position="785"/>
        <end position="859"/>
    </location>
</feature>
<evidence type="ECO:0000256" key="3">
    <source>
        <dbReference type="ARBA" id="ARBA00022801"/>
    </source>
</evidence>
<organism evidence="9 10">
    <name type="scientific">Apiotrichum porosum</name>
    <dbReference type="NCBI Taxonomy" id="105984"/>
    <lineage>
        <taxon>Eukaryota</taxon>
        <taxon>Fungi</taxon>
        <taxon>Dikarya</taxon>
        <taxon>Basidiomycota</taxon>
        <taxon>Agaricomycotina</taxon>
        <taxon>Tremellomycetes</taxon>
        <taxon>Trichosporonales</taxon>
        <taxon>Trichosporonaceae</taxon>
        <taxon>Apiotrichum</taxon>
    </lineage>
</organism>
<dbReference type="Pfam" id="PF25788">
    <property type="entry name" value="Ig_Rha78A_N"/>
    <property type="match status" value="1"/>
</dbReference>
<dbReference type="InterPro" id="IPR016007">
    <property type="entry name" value="Alpha_rhamnosid"/>
</dbReference>
<dbReference type="PIRSF" id="PIRSF010631">
    <property type="entry name" value="A-rhamnsds"/>
    <property type="match status" value="1"/>
</dbReference>
<dbReference type="GeneID" id="39591176"/>
<dbReference type="InterPro" id="IPR035396">
    <property type="entry name" value="Bac_rhamnosid6H"/>
</dbReference>
<dbReference type="Pfam" id="PF17390">
    <property type="entry name" value="Bac_rhamnosid_C"/>
    <property type="match status" value="1"/>
</dbReference>
<evidence type="ECO:0000259" key="6">
    <source>
        <dbReference type="Pfam" id="PF08531"/>
    </source>
</evidence>
<keyword evidence="10" id="KW-1185">Reference proteome</keyword>
<dbReference type="InterPro" id="IPR008902">
    <property type="entry name" value="Rhamnosid_concanavalin"/>
</dbReference>
<dbReference type="PANTHER" id="PTHR33307">
    <property type="entry name" value="ALPHA-RHAMNOSIDASE (EUROFUNG)"/>
    <property type="match status" value="1"/>
</dbReference>
<evidence type="ECO:0000313" key="10">
    <source>
        <dbReference type="Proteomes" id="UP000279236"/>
    </source>
</evidence>
<evidence type="ECO:0000256" key="1">
    <source>
        <dbReference type="ARBA" id="ARBA00001445"/>
    </source>
</evidence>
<dbReference type="SUPFAM" id="SSF48208">
    <property type="entry name" value="Six-hairpin glycosidases"/>
    <property type="match status" value="1"/>
</dbReference>
<dbReference type="Gene3D" id="1.50.10.10">
    <property type="match status" value="1"/>
</dbReference>
<feature type="domain" description="Bacterial alpha-L-rhamnosidase N-terminal" evidence="6">
    <location>
        <begin position="158"/>
        <end position="319"/>
    </location>
</feature>
<evidence type="ECO:0000259" key="7">
    <source>
        <dbReference type="Pfam" id="PF17389"/>
    </source>
</evidence>
<evidence type="ECO:0000256" key="4">
    <source>
        <dbReference type="SAM" id="MobiDB-lite"/>
    </source>
</evidence>
<dbReference type="InterPro" id="IPR013783">
    <property type="entry name" value="Ig-like_fold"/>
</dbReference>
<dbReference type="AlphaFoldDB" id="A0A427Y237"/>
<dbReference type="InterPro" id="IPR012341">
    <property type="entry name" value="6hp_glycosidase-like_sf"/>
</dbReference>
<comment type="catalytic activity">
    <reaction evidence="1">
        <text>Hydrolysis of terminal non-reducing alpha-L-rhamnose residues in alpha-L-rhamnosides.</text>
        <dbReference type="EC" id="3.2.1.40"/>
    </reaction>
</comment>
<dbReference type="Pfam" id="PF17389">
    <property type="entry name" value="Bac_rhamnosid6H"/>
    <property type="match status" value="1"/>
</dbReference>
<dbReference type="Pfam" id="PF05592">
    <property type="entry name" value="Bac_rhamnosid"/>
    <property type="match status" value="1"/>
</dbReference>
<comment type="caution">
    <text evidence="9">The sequence shown here is derived from an EMBL/GenBank/DDBJ whole genome shotgun (WGS) entry which is preliminary data.</text>
</comment>
<dbReference type="Gene3D" id="2.60.120.260">
    <property type="entry name" value="Galactose-binding domain-like"/>
    <property type="match status" value="2"/>
</dbReference>
<dbReference type="InterPro" id="IPR035398">
    <property type="entry name" value="Bac_rhamnosid_C"/>
</dbReference>
<dbReference type="Gene3D" id="2.60.40.10">
    <property type="entry name" value="Immunoglobulins"/>
    <property type="match status" value="1"/>
</dbReference>
<feature type="region of interest" description="Disordered" evidence="4">
    <location>
        <begin position="871"/>
        <end position="892"/>
    </location>
</feature>
<name>A0A427Y237_9TREE</name>
<evidence type="ECO:0000259" key="5">
    <source>
        <dbReference type="Pfam" id="PF05592"/>
    </source>
</evidence>
<evidence type="ECO:0000313" key="9">
    <source>
        <dbReference type="EMBL" id="RSH85045.1"/>
    </source>
</evidence>
<evidence type="ECO:0000259" key="8">
    <source>
        <dbReference type="Pfam" id="PF17390"/>
    </source>
</evidence>
<dbReference type="InterPro" id="IPR008928">
    <property type="entry name" value="6-hairpin_glycosidase_sf"/>
</dbReference>
<dbReference type="Pfam" id="PF08531">
    <property type="entry name" value="Bac_rhamnosid_N"/>
    <property type="match status" value="1"/>
</dbReference>
<dbReference type="OrthoDB" id="10036721at2759"/>
<feature type="domain" description="Alpha-L-rhamnosidase concanavalin-like" evidence="5">
    <location>
        <begin position="330"/>
        <end position="427"/>
    </location>
</feature>
<dbReference type="EMBL" id="RSCE01000003">
    <property type="protein sequence ID" value="RSH85045.1"/>
    <property type="molecule type" value="Genomic_DNA"/>
</dbReference>
<sequence>MTNTVTISELQFEHYPTGLGVSHASPRLSWRFDGDARDWTQVGYEVRVTRNGKAKTFAVDSAASVLVPWPSEPLASRDAAHVEVRSRGADGWTNWTAADVEAAFLDRSDWKASLSACSEIGKNGNLVLKGMAMEQVPDTRDKKPYRLRKTFTLDTVPKTSRLYVTAQGVHTTYINGHRLPDLLEPGWTSYQRNINYRAYDVAPFLQPGKNVIASWIGEGWFSTRLTWGGGVRDNWGHRPALLAQLEGDGQVLAATGDGWEWSYGATTQGEIYDGETFDSNVDDVEWLTADKPAGEWKKADALPLPDTNLVTPEIPPIREYDRLKVVEVITTPSGKTVLDFGQNFAGHVEIVAQPTGTGTLVLRHAEVLEKGELGVRPLRVCKATDNIILGGKVAGWQPKFTFHGFRYVQVSGWTAPIKGDEFVGVAISSNCSRTGQFDCSHPKINRLHENVVWSMRANTISVPTDCPQRDERMGWTGDAQVITPTFNFLFDSAGFLRNWLRDLRGDQAASNGCVPIVIPSFDSIPMFSSPHAVWGDVAALMPNDLYTSFGDKDILAESFESMKSWLGAIPRSDVGLWDTSLFQFADWLDPKAPPERAQLCTTDPFLVTDAYLIHTTRTVAKVARVLGKDDEAAKYDANARELLQTFHDLYITKGNRVVSDTQTALSLILQFDLVDPARPEQKEALVKRLALQVSKEEWQVATGFAGTPLILPTLAANGLTNHAYRMLLSRDCPSWMYQVLMGATTMWERWDSMLPDGTINPGEMTSFNHYAFGAVAAFMHNTIGGLSPLEAGWKKALIKPQPGANLTHASVEFKSPYGKYAVSWRLNGDDLSVEVEVPPNASAVVELPGVNETVGSGTRSYKVKCEAQEWPPKSLLPNPMPGGSTEDKWVKE</sequence>
<dbReference type="InterPro" id="IPR013737">
    <property type="entry name" value="Bac_rhamnosid_N"/>
</dbReference>
<dbReference type="Proteomes" id="UP000279236">
    <property type="component" value="Unassembled WGS sequence"/>
</dbReference>
<proteinExistence type="predicted"/>